<evidence type="ECO:0000313" key="1">
    <source>
        <dbReference type="EMBL" id="KAI3690410.1"/>
    </source>
</evidence>
<protein>
    <submittedName>
        <fullName evidence="1">Uncharacterized protein</fullName>
    </submittedName>
</protein>
<name>A0ACB8YY59_CICIN</name>
<keyword evidence="2" id="KW-1185">Reference proteome</keyword>
<sequence length="96" mass="10250">MDSKDEETSSRSGKGMASSAGVLDFSTVKDFPVHRLLQEIENWNEIIGDGGREGLGAASVSNAEFFTCSSDTIVVVNINPSRNAVAIYGVKPKELT</sequence>
<reference evidence="1 2" key="2">
    <citation type="journal article" date="2022" name="Mol. Ecol. Resour.">
        <title>The genomes of chicory, endive, great burdock and yacon provide insights into Asteraceae paleo-polyploidization history and plant inulin production.</title>
        <authorList>
            <person name="Fan W."/>
            <person name="Wang S."/>
            <person name="Wang H."/>
            <person name="Wang A."/>
            <person name="Jiang F."/>
            <person name="Liu H."/>
            <person name="Zhao H."/>
            <person name="Xu D."/>
            <person name="Zhang Y."/>
        </authorList>
    </citation>
    <scope>NUCLEOTIDE SEQUENCE [LARGE SCALE GENOMIC DNA]</scope>
    <source>
        <strain evidence="2">cv. Punajuju</strain>
        <tissue evidence="1">Leaves</tissue>
    </source>
</reference>
<dbReference type="EMBL" id="CM042017">
    <property type="protein sequence ID" value="KAI3690410.1"/>
    <property type="molecule type" value="Genomic_DNA"/>
</dbReference>
<evidence type="ECO:0000313" key="2">
    <source>
        <dbReference type="Proteomes" id="UP001055811"/>
    </source>
</evidence>
<proteinExistence type="predicted"/>
<dbReference type="Proteomes" id="UP001055811">
    <property type="component" value="Linkage Group LG09"/>
</dbReference>
<reference evidence="2" key="1">
    <citation type="journal article" date="2022" name="Mol. Ecol. Resour.">
        <title>The genomes of chicory, endive, great burdock and yacon provide insights into Asteraceae palaeo-polyploidization history and plant inulin production.</title>
        <authorList>
            <person name="Fan W."/>
            <person name="Wang S."/>
            <person name="Wang H."/>
            <person name="Wang A."/>
            <person name="Jiang F."/>
            <person name="Liu H."/>
            <person name="Zhao H."/>
            <person name="Xu D."/>
            <person name="Zhang Y."/>
        </authorList>
    </citation>
    <scope>NUCLEOTIDE SEQUENCE [LARGE SCALE GENOMIC DNA]</scope>
    <source>
        <strain evidence="2">cv. Punajuju</strain>
    </source>
</reference>
<accession>A0ACB8YY59</accession>
<gene>
    <name evidence="1" type="ORF">L2E82_48435</name>
</gene>
<comment type="caution">
    <text evidence="1">The sequence shown here is derived from an EMBL/GenBank/DDBJ whole genome shotgun (WGS) entry which is preliminary data.</text>
</comment>
<organism evidence="1 2">
    <name type="scientific">Cichorium intybus</name>
    <name type="common">Chicory</name>
    <dbReference type="NCBI Taxonomy" id="13427"/>
    <lineage>
        <taxon>Eukaryota</taxon>
        <taxon>Viridiplantae</taxon>
        <taxon>Streptophyta</taxon>
        <taxon>Embryophyta</taxon>
        <taxon>Tracheophyta</taxon>
        <taxon>Spermatophyta</taxon>
        <taxon>Magnoliopsida</taxon>
        <taxon>eudicotyledons</taxon>
        <taxon>Gunneridae</taxon>
        <taxon>Pentapetalae</taxon>
        <taxon>asterids</taxon>
        <taxon>campanulids</taxon>
        <taxon>Asterales</taxon>
        <taxon>Asteraceae</taxon>
        <taxon>Cichorioideae</taxon>
        <taxon>Cichorieae</taxon>
        <taxon>Cichoriinae</taxon>
        <taxon>Cichorium</taxon>
    </lineage>
</organism>